<evidence type="ECO:0000313" key="3">
    <source>
        <dbReference type="Proteomes" id="UP001633002"/>
    </source>
</evidence>
<dbReference type="AlphaFoldDB" id="A0ABD3I714"/>
<name>A0ABD3I714_9MARC</name>
<reference evidence="2 3" key="1">
    <citation type="submission" date="2024-09" db="EMBL/GenBank/DDBJ databases">
        <title>Chromosome-scale assembly of Riccia sorocarpa.</title>
        <authorList>
            <person name="Paukszto L."/>
        </authorList>
    </citation>
    <scope>NUCLEOTIDE SEQUENCE [LARGE SCALE GENOMIC DNA]</scope>
    <source>
        <strain evidence="2">LP-2024</strain>
        <tissue evidence="2">Aerial parts of the thallus</tissue>
    </source>
</reference>
<proteinExistence type="predicted"/>
<feature type="compositionally biased region" description="Polar residues" evidence="1">
    <location>
        <begin position="50"/>
        <end position="60"/>
    </location>
</feature>
<comment type="caution">
    <text evidence="2">The sequence shown here is derived from an EMBL/GenBank/DDBJ whole genome shotgun (WGS) entry which is preliminary data.</text>
</comment>
<organism evidence="2 3">
    <name type="scientific">Riccia sorocarpa</name>
    <dbReference type="NCBI Taxonomy" id="122646"/>
    <lineage>
        <taxon>Eukaryota</taxon>
        <taxon>Viridiplantae</taxon>
        <taxon>Streptophyta</taxon>
        <taxon>Embryophyta</taxon>
        <taxon>Marchantiophyta</taxon>
        <taxon>Marchantiopsida</taxon>
        <taxon>Marchantiidae</taxon>
        <taxon>Marchantiales</taxon>
        <taxon>Ricciaceae</taxon>
        <taxon>Riccia</taxon>
    </lineage>
</organism>
<evidence type="ECO:0000313" key="2">
    <source>
        <dbReference type="EMBL" id="KAL3698245.1"/>
    </source>
</evidence>
<gene>
    <name evidence="2" type="ORF">R1sor_012321</name>
</gene>
<feature type="region of interest" description="Disordered" evidence="1">
    <location>
        <begin position="37"/>
        <end position="71"/>
    </location>
</feature>
<sequence>MNGFHEVSFAEMVICHPVANSYAAGEKCTIAMARLRPPGSDEKGFFPLASTRNKPPANSRSRSERDGNPYTAKGKIARNFLKCPRLFQFLSSAGLVEIDRRVEEIECGSVVH</sequence>
<accession>A0ABD3I714</accession>
<dbReference type="Proteomes" id="UP001633002">
    <property type="component" value="Unassembled WGS sequence"/>
</dbReference>
<evidence type="ECO:0000256" key="1">
    <source>
        <dbReference type="SAM" id="MobiDB-lite"/>
    </source>
</evidence>
<keyword evidence="3" id="KW-1185">Reference proteome</keyword>
<protein>
    <submittedName>
        <fullName evidence="2">Uncharacterized protein</fullName>
    </submittedName>
</protein>
<dbReference type="EMBL" id="JBJQOH010000002">
    <property type="protein sequence ID" value="KAL3698245.1"/>
    <property type="molecule type" value="Genomic_DNA"/>
</dbReference>